<reference evidence="3 4" key="1">
    <citation type="submission" date="2017-12" db="EMBL/GenBank/DDBJ databases">
        <title>Hemimetabolous genomes reveal molecular basis of termite eusociality.</title>
        <authorList>
            <person name="Harrison M.C."/>
            <person name="Jongepier E."/>
            <person name="Robertson H.M."/>
            <person name="Arning N."/>
            <person name="Bitard-Feildel T."/>
            <person name="Chao H."/>
            <person name="Childers C.P."/>
            <person name="Dinh H."/>
            <person name="Doddapaneni H."/>
            <person name="Dugan S."/>
            <person name="Gowin J."/>
            <person name="Greiner C."/>
            <person name="Han Y."/>
            <person name="Hu H."/>
            <person name="Hughes D.S.T."/>
            <person name="Huylmans A.-K."/>
            <person name="Kemena C."/>
            <person name="Kremer L.P.M."/>
            <person name="Lee S.L."/>
            <person name="Lopez-Ezquerra A."/>
            <person name="Mallet L."/>
            <person name="Monroy-Kuhn J.M."/>
            <person name="Moser A."/>
            <person name="Murali S.C."/>
            <person name="Muzny D.M."/>
            <person name="Otani S."/>
            <person name="Piulachs M.-D."/>
            <person name="Poelchau M."/>
            <person name="Qu J."/>
            <person name="Schaub F."/>
            <person name="Wada-Katsumata A."/>
            <person name="Worley K.C."/>
            <person name="Xie Q."/>
            <person name="Ylla G."/>
            <person name="Poulsen M."/>
            <person name="Gibbs R.A."/>
            <person name="Schal C."/>
            <person name="Richards S."/>
            <person name="Belles X."/>
            <person name="Korb J."/>
            <person name="Bornberg-Bauer E."/>
        </authorList>
    </citation>
    <scope>NUCLEOTIDE SEQUENCE [LARGE SCALE GENOMIC DNA]</scope>
    <source>
        <tissue evidence="3">Whole body</tissue>
    </source>
</reference>
<evidence type="ECO:0000256" key="1">
    <source>
        <dbReference type="ARBA" id="ARBA00047984"/>
    </source>
</evidence>
<evidence type="ECO:0000313" key="4">
    <source>
        <dbReference type="Proteomes" id="UP000235965"/>
    </source>
</evidence>
<sequence length="308" mass="36882">MDKHSKHHKRSRYESDSNSDDSTEKQRLRDLQERDEFADRLKKKDKEKIRNVTQPSGHEKRAYEQAAKRFKQEAEGRSKIIPKLRVESRRKYLEKRKEDKVAELEADIIDDEYLFQEEELTERERKEREHKKKLLQLAKEHDQARELEKVQRYHMPEDLKKGQANEKYVEVDEREKAPHYEQQKWEEEQMSSAVFRFGARDKEKIHEKGQEYDLVLDDEIEFIQALRMPGSKPDQEDENEPKLTESEKKKVSLQETRRSLPIFPFRDDLIQAIENHQVLIIEGETGSGKTTQIPQYLYEAGLHVVVRR</sequence>
<dbReference type="InParanoid" id="A0A2J7RSW2"/>
<dbReference type="Proteomes" id="UP000235965">
    <property type="component" value="Unassembled WGS sequence"/>
</dbReference>
<dbReference type="GO" id="GO:0071013">
    <property type="term" value="C:catalytic step 2 spliceosome"/>
    <property type="evidence" value="ECO:0007669"/>
    <property type="project" value="TreeGrafter"/>
</dbReference>
<feature type="region of interest" description="Disordered" evidence="2">
    <location>
        <begin position="1"/>
        <end position="75"/>
    </location>
</feature>
<dbReference type="AlphaFoldDB" id="A0A2J7RSW2"/>
<evidence type="ECO:0000256" key="2">
    <source>
        <dbReference type="SAM" id="MobiDB-lite"/>
    </source>
</evidence>
<dbReference type="SUPFAM" id="SSF52540">
    <property type="entry name" value="P-loop containing nucleoside triphosphate hydrolases"/>
    <property type="match status" value="1"/>
</dbReference>
<organism evidence="3 4">
    <name type="scientific">Cryptotermes secundus</name>
    <dbReference type="NCBI Taxonomy" id="105785"/>
    <lineage>
        <taxon>Eukaryota</taxon>
        <taxon>Metazoa</taxon>
        <taxon>Ecdysozoa</taxon>
        <taxon>Arthropoda</taxon>
        <taxon>Hexapoda</taxon>
        <taxon>Insecta</taxon>
        <taxon>Pterygota</taxon>
        <taxon>Neoptera</taxon>
        <taxon>Polyneoptera</taxon>
        <taxon>Dictyoptera</taxon>
        <taxon>Blattodea</taxon>
        <taxon>Blattoidea</taxon>
        <taxon>Termitoidae</taxon>
        <taxon>Kalotermitidae</taxon>
        <taxon>Cryptotermitinae</taxon>
        <taxon>Cryptotermes</taxon>
    </lineage>
</organism>
<dbReference type="EMBL" id="NEVH01000250">
    <property type="protein sequence ID" value="PNF43918.1"/>
    <property type="molecule type" value="Genomic_DNA"/>
</dbReference>
<keyword evidence="4" id="KW-1185">Reference proteome</keyword>
<dbReference type="PANTHER" id="PTHR18934">
    <property type="entry name" value="ATP-DEPENDENT RNA HELICASE"/>
    <property type="match status" value="1"/>
</dbReference>
<proteinExistence type="predicted"/>
<protein>
    <recommendedName>
        <fullName evidence="5">Helicase ATP-binding domain-containing protein</fullName>
    </recommendedName>
</protein>
<dbReference type="PANTHER" id="PTHR18934:SF83">
    <property type="entry name" value="PRE-MRNA-SPLICING FACTOR ATP-DEPENDENT RNA HELICASE DHX16"/>
    <property type="match status" value="1"/>
</dbReference>
<dbReference type="GO" id="GO:0003724">
    <property type="term" value="F:RNA helicase activity"/>
    <property type="evidence" value="ECO:0007669"/>
    <property type="project" value="UniProtKB-EC"/>
</dbReference>
<feature type="region of interest" description="Disordered" evidence="2">
    <location>
        <begin position="145"/>
        <end position="185"/>
    </location>
</feature>
<dbReference type="OrthoDB" id="10253254at2759"/>
<gene>
    <name evidence="3" type="ORF">B7P43_G02801</name>
</gene>
<name>A0A2J7RSW2_9NEOP</name>
<dbReference type="InterPro" id="IPR027417">
    <property type="entry name" value="P-loop_NTPase"/>
</dbReference>
<evidence type="ECO:0000313" key="3">
    <source>
        <dbReference type="EMBL" id="PNF43918.1"/>
    </source>
</evidence>
<dbReference type="STRING" id="105785.A0A2J7RSW2"/>
<evidence type="ECO:0008006" key="5">
    <source>
        <dbReference type="Google" id="ProtNLM"/>
    </source>
</evidence>
<comment type="caution">
    <text evidence="3">The sequence shown here is derived from an EMBL/GenBank/DDBJ whole genome shotgun (WGS) entry which is preliminary data.</text>
</comment>
<feature type="region of interest" description="Disordered" evidence="2">
    <location>
        <begin position="226"/>
        <end position="251"/>
    </location>
</feature>
<comment type="catalytic activity">
    <reaction evidence="1">
        <text>ATP + H2O = ADP + phosphate + H(+)</text>
        <dbReference type="Rhea" id="RHEA:13065"/>
        <dbReference type="ChEBI" id="CHEBI:15377"/>
        <dbReference type="ChEBI" id="CHEBI:15378"/>
        <dbReference type="ChEBI" id="CHEBI:30616"/>
        <dbReference type="ChEBI" id="CHEBI:43474"/>
        <dbReference type="ChEBI" id="CHEBI:456216"/>
        <dbReference type="EC" id="3.6.4.13"/>
    </reaction>
</comment>
<dbReference type="Gene3D" id="3.40.50.300">
    <property type="entry name" value="P-loop containing nucleotide triphosphate hydrolases"/>
    <property type="match status" value="1"/>
</dbReference>
<dbReference type="GO" id="GO:0003723">
    <property type="term" value="F:RNA binding"/>
    <property type="evidence" value="ECO:0007669"/>
    <property type="project" value="TreeGrafter"/>
</dbReference>
<feature type="compositionally biased region" description="Basic and acidic residues" evidence="2">
    <location>
        <begin position="22"/>
        <end position="50"/>
    </location>
</feature>
<accession>A0A2J7RSW2</accession>
<feature type="compositionally biased region" description="Basic and acidic residues" evidence="2">
    <location>
        <begin position="240"/>
        <end position="251"/>
    </location>
</feature>
<feature type="compositionally biased region" description="Basic residues" evidence="2">
    <location>
        <begin position="1"/>
        <end position="11"/>
    </location>
</feature>
<feature type="compositionally biased region" description="Basic and acidic residues" evidence="2">
    <location>
        <begin position="57"/>
        <end position="75"/>
    </location>
</feature>